<protein>
    <submittedName>
        <fullName evidence="1">Uncharacterized protein</fullName>
    </submittedName>
</protein>
<feature type="non-terminal residue" evidence="1">
    <location>
        <position position="1"/>
    </location>
</feature>
<reference evidence="1" key="1">
    <citation type="journal article" date="2014" name="Front. Microbiol.">
        <title>High frequency of phylogenetically diverse reductive dehalogenase-homologous genes in deep subseafloor sedimentary metagenomes.</title>
        <authorList>
            <person name="Kawai M."/>
            <person name="Futagami T."/>
            <person name="Toyoda A."/>
            <person name="Takaki Y."/>
            <person name="Nishi S."/>
            <person name="Hori S."/>
            <person name="Arai W."/>
            <person name="Tsubouchi T."/>
            <person name="Morono Y."/>
            <person name="Uchiyama I."/>
            <person name="Ito T."/>
            <person name="Fujiyama A."/>
            <person name="Inagaki F."/>
            <person name="Takami H."/>
        </authorList>
    </citation>
    <scope>NUCLEOTIDE SEQUENCE</scope>
    <source>
        <strain evidence="1">Expedition CK06-06</strain>
    </source>
</reference>
<dbReference type="EMBL" id="BARS01007447">
    <property type="protein sequence ID" value="GAF83225.1"/>
    <property type="molecule type" value="Genomic_DNA"/>
</dbReference>
<sequence length="89" mass="9065">GNLQDFKPQTGAAQLIATTGTVTINNVVINLTGSGSDIFVSMATPSVGTTGTHYMVIVNDATSFDIVSVDTAGATVTTDESVVSWAILS</sequence>
<dbReference type="AlphaFoldDB" id="X0U412"/>
<comment type="caution">
    <text evidence="1">The sequence shown here is derived from an EMBL/GenBank/DDBJ whole genome shotgun (WGS) entry which is preliminary data.</text>
</comment>
<organism evidence="1">
    <name type="scientific">marine sediment metagenome</name>
    <dbReference type="NCBI Taxonomy" id="412755"/>
    <lineage>
        <taxon>unclassified sequences</taxon>
        <taxon>metagenomes</taxon>
        <taxon>ecological metagenomes</taxon>
    </lineage>
</organism>
<evidence type="ECO:0000313" key="1">
    <source>
        <dbReference type="EMBL" id="GAF83225.1"/>
    </source>
</evidence>
<name>X0U412_9ZZZZ</name>
<gene>
    <name evidence="1" type="ORF">S01H1_14333</name>
</gene>
<accession>X0U412</accession>
<proteinExistence type="predicted"/>